<name>A0ABS1BIN5_9SPHI</name>
<dbReference type="EMBL" id="JAEHFY010000008">
    <property type="protein sequence ID" value="MBK0382747.1"/>
    <property type="molecule type" value="Genomic_DNA"/>
</dbReference>
<dbReference type="InterPro" id="IPR001943">
    <property type="entry name" value="UVR_dom"/>
</dbReference>
<dbReference type="InterPro" id="IPR010994">
    <property type="entry name" value="RuvA_2-like"/>
</dbReference>
<feature type="domain" description="UvrC family homology region profile" evidence="10">
    <location>
        <begin position="269"/>
        <end position="473"/>
    </location>
</feature>
<evidence type="ECO:0000256" key="6">
    <source>
        <dbReference type="ARBA" id="ARBA00023236"/>
    </source>
</evidence>
<evidence type="ECO:0000313" key="11">
    <source>
        <dbReference type="EMBL" id="MBK0382747.1"/>
    </source>
</evidence>
<dbReference type="RefSeq" id="WP_200585524.1">
    <property type="nucleotide sequence ID" value="NZ_JAEHFY010000008.1"/>
</dbReference>
<feature type="domain" description="UVR" evidence="8">
    <location>
        <begin position="207"/>
        <end position="242"/>
    </location>
</feature>
<keyword evidence="4 7" id="KW-0267">Excision nuclease</keyword>
<evidence type="ECO:0000256" key="7">
    <source>
        <dbReference type="HAMAP-Rule" id="MF_00203"/>
    </source>
</evidence>
<dbReference type="PANTHER" id="PTHR30562">
    <property type="entry name" value="UVRC/OXIDOREDUCTASE"/>
    <property type="match status" value="1"/>
</dbReference>
<feature type="domain" description="GIY-YIG" evidence="9">
    <location>
        <begin position="13"/>
        <end position="93"/>
    </location>
</feature>
<dbReference type="CDD" id="cd10434">
    <property type="entry name" value="GIY-YIG_UvrC_Cho"/>
    <property type="match status" value="1"/>
</dbReference>
<dbReference type="PROSITE" id="PS50164">
    <property type="entry name" value="GIY_YIG"/>
    <property type="match status" value="1"/>
</dbReference>
<dbReference type="Gene3D" id="3.40.1440.10">
    <property type="entry name" value="GIY-YIG endonuclease"/>
    <property type="match status" value="1"/>
</dbReference>
<keyword evidence="2 7" id="KW-0227">DNA damage</keyword>
<dbReference type="InterPro" id="IPR050066">
    <property type="entry name" value="UvrABC_protein_C"/>
</dbReference>
<dbReference type="Pfam" id="PF08459">
    <property type="entry name" value="UvrC_RNaseH_dom"/>
    <property type="match status" value="1"/>
</dbReference>
<dbReference type="InterPro" id="IPR047296">
    <property type="entry name" value="GIY-YIG_UvrC_Cho"/>
</dbReference>
<dbReference type="SUPFAM" id="SSF47781">
    <property type="entry name" value="RuvA domain 2-like"/>
    <property type="match status" value="1"/>
</dbReference>
<gene>
    <name evidence="7" type="primary">uvrC</name>
    <name evidence="11" type="ORF">I5M32_07225</name>
</gene>
<dbReference type="Pfam" id="PF22920">
    <property type="entry name" value="UvrC_RNaseH"/>
    <property type="match status" value="1"/>
</dbReference>
<dbReference type="InterPro" id="IPR004791">
    <property type="entry name" value="UvrC"/>
</dbReference>
<sequence>MFDYKAALKNIPHKPGVYQYYDAHKELIYIGKAKDLRNRVASYFNNDTYKVNAKTKVLVSKINHISFTIVDTEIDAWLLENSLIKKHQPRYNIMLKDDKTYPWIVIKNEKFPRIQWTRRLVKDGSKYLGPYPSVSMMHSILGLIKETYQLRTCSLPLNEENILAGKFKVCLEYQIGNCKGPCENHQNEEDYNQSIEEIKDILNGKTGQVLKQLKDKINEAASELNFETAHHLQRKYELLEKYQSKSTVVNSSITEVDVFSIASDEKFGFVNYLKVMHGTIIQTQTIEIKKKLDESDEDLLSIAISEFRSRFQSQSKEIIVPFEMDIEDENVKFTVPKQGEKKKLLELSQKNVLFFKKDRIEQYEKLNPDLRTDRLLTQMQKDLRLSELPRHIECFDNSNFQGKYPVSAIVVFKDAKPSKKDYRHFNVKTVEGPNDFATMEEAVFRRYRRMLEETSPLPQLIVIDGGKGQLSSAVKSLKLLGIYDKVAIIGIAKRLEELYYPGDQYPLYLDKKSETLKIIQQLRDEAHRFGITFHRKKRDQGTLKTELELITGIGKTSSEKLLSRFKSVKKIKEATEKELLEIVNTKQAKAILDFFHQKSPSE</sequence>
<keyword evidence="6 7" id="KW-0742">SOS response</keyword>
<dbReference type="InterPro" id="IPR001162">
    <property type="entry name" value="UvrC_RNase_H_dom"/>
</dbReference>
<evidence type="ECO:0000256" key="2">
    <source>
        <dbReference type="ARBA" id="ARBA00022763"/>
    </source>
</evidence>
<dbReference type="Pfam" id="PF12826">
    <property type="entry name" value="HHH_2"/>
    <property type="match status" value="1"/>
</dbReference>
<dbReference type="HAMAP" id="MF_00203">
    <property type="entry name" value="UvrC"/>
    <property type="match status" value="1"/>
</dbReference>
<dbReference type="PROSITE" id="PS50151">
    <property type="entry name" value="UVR"/>
    <property type="match status" value="1"/>
</dbReference>
<comment type="subunit">
    <text evidence="7">Interacts with UvrB in an incision complex.</text>
</comment>
<keyword evidence="1 7" id="KW-0963">Cytoplasm</keyword>
<dbReference type="InterPro" id="IPR038476">
    <property type="entry name" value="UvrC_RNase_H_dom_sf"/>
</dbReference>
<dbReference type="InterPro" id="IPR036876">
    <property type="entry name" value="UVR_dom_sf"/>
</dbReference>
<proteinExistence type="inferred from homology"/>
<evidence type="ECO:0000259" key="8">
    <source>
        <dbReference type="PROSITE" id="PS50151"/>
    </source>
</evidence>
<dbReference type="Pfam" id="PF01541">
    <property type="entry name" value="GIY-YIG"/>
    <property type="match status" value="1"/>
</dbReference>
<dbReference type="NCBIfam" id="TIGR00194">
    <property type="entry name" value="uvrC"/>
    <property type="match status" value="1"/>
</dbReference>
<dbReference type="SMART" id="SM00465">
    <property type="entry name" value="GIYc"/>
    <property type="match status" value="1"/>
</dbReference>
<dbReference type="SUPFAM" id="SSF46600">
    <property type="entry name" value="C-terminal UvrC-binding domain of UvrB"/>
    <property type="match status" value="1"/>
</dbReference>
<keyword evidence="5 7" id="KW-0234">DNA repair</keyword>
<dbReference type="InterPro" id="IPR041663">
    <property type="entry name" value="DisA/LigA_HHH"/>
</dbReference>
<comment type="subcellular location">
    <subcellularLocation>
        <location evidence="7">Cytoplasm</location>
    </subcellularLocation>
</comment>
<evidence type="ECO:0000313" key="12">
    <source>
        <dbReference type="Proteomes" id="UP000660024"/>
    </source>
</evidence>
<evidence type="ECO:0000256" key="5">
    <source>
        <dbReference type="ARBA" id="ARBA00023204"/>
    </source>
</evidence>
<keyword evidence="3 7" id="KW-0228">DNA excision</keyword>
<dbReference type="Gene3D" id="1.10.150.20">
    <property type="entry name" value="5' to 3' exonuclease, C-terminal subdomain"/>
    <property type="match status" value="1"/>
</dbReference>
<organism evidence="11 12">
    <name type="scientific">Pedobacter segetis</name>
    <dbReference type="NCBI Taxonomy" id="2793069"/>
    <lineage>
        <taxon>Bacteria</taxon>
        <taxon>Pseudomonadati</taxon>
        <taxon>Bacteroidota</taxon>
        <taxon>Sphingobacteriia</taxon>
        <taxon>Sphingobacteriales</taxon>
        <taxon>Sphingobacteriaceae</taxon>
        <taxon>Pedobacter</taxon>
    </lineage>
</organism>
<comment type="similarity">
    <text evidence="7">Belongs to the UvrC family.</text>
</comment>
<comment type="function">
    <text evidence="7">The UvrABC repair system catalyzes the recognition and processing of DNA lesions. UvrC both incises the 5' and 3' sides of the lesion. The N-terminal half is responsible for the 3' incision and the C-terminal half is responsible for the 5' incision.</text>
</comment>
<dbReference type="Proteomes" id="UP000660024">
    <property type="component" value="Unassembled WGS sequence"/>
</dbReference>
<dbReference type="PROSITE" id="PS50165">
    <property type="entry name" value="UVRC"/>
    <property type="match status" value="1"/>
</dbReference>
<comment type="caution">
    <text evidence="11">The sequence shown here is derived from an EMBL/GenBank/DDBJ whole genome shotgun (WGS) entry which is preliminary data.</text>
</comment>
<evidence type="ECO:0000256" key="1">
    <source>
        <dbReference type="ARBA" id="ARBA00022490"/>
    </source>
</evidence>
<dbReference type="InterPro" id="IPR000305">
    <property type="entry name" value="GIY-YIG_endonuc"/>
</dbReference>
<evidence type="ECO:0000259" key="9">
    <source>
        <dbReference type="PROSITE" id="PS50164"/>
    </source>
</evidence>
<dbReference type="Gene3D" id="3.30.420.340">
    <property type="entry name" value="UvrC, RNAse H endonuclease domain"/>
    <property type="match status" value="1"/>
</dbReference>
<reference evidence="11 12" key="1">
    <citation type="submission" date="2020-12" db="EMBL/GenBank/DDBJ databases">
        <title>Bacterial novel species Pedobacter sp. SD-b isolated from soil.</title>
        <authorList>
            <person name="Jung H.-Y."/>
        </authorList>
    </citation>
    <scope>NUCLEOTIDE SEQUENCE [LARGE SCALE GENOMIC DNA]</scope>
    <source>
        <strain evidence="11 12">SD-b</strain>
    </source>
</reference>
<accession>A0ABS1BIN5</accession>
<evidence type="ECO:0000256" key="4">
    <source>
        <dbReference type="ARBA" id="ARBA00022881"/>
    </source>
</evidence>
<evidence type="ECO:0000256" key="3">
    <source>
        <dbReference type="ARBA" id="ARBA00022769"/>
    </source>
</evidence>
<dbReference type="InterPro" id="IPR035901">
    <property type="entry name" value="GIY-YIG_endonuc_sf"/>
</dbReference>
<protein>
    <recommendedName>
        <fullName evidence="7">UvrABC system protein C</fullName>
        <shortName evidence="7">Protein UvrC</shortName>
    </recommendedName>
    <alternativeName>
        <fullName evidence="7">Excinuclease ABC subunit C</fullName>
    </alternativeName>
</protein>
<dbReference type="SUPFAM" id="SSF82771">
    <property type="entry name" value="GIY-YIG endonuclease"/>
    <property type="match status" value="1"/>
</dbReference>
<dbReference type="PANTHER" id="PTHR30562:SF1">
    <property type="entry name" value="UVRABC SYSTEM PROTEIN C"/>
    <property type="match status" value="1"/>
</dbReference>
<evidence type="ECO:0000259" key="10">
    <source>
        <dbReference type="PROSITE" id="PS50165"/>
    </source>
</evidence>
<keyword evidence="12" id="KW-1185">Reference proteome</keyword>